<proteinExistence type="predicted"/>
<dbReference type="AlphaFoldDB" id="A0AAD5R025"/>
<evidence type="ECO:0000313" key="2">
    <source>
        <dbReference type="Proteomes" id="UP001196413"/>
    </source>
</evidence>
<accession>A0AAD5R025</accession>
<evidence type="ECO:0000313" key="1">
    <source>
        <dbReference type="EMBL" id="KAJ1367125.1"/>
    </source>
</evidence>
<comment type="caution">
    <text evidence="1">The sequence shown here is derived from an EMBL/GenBank/DDBJ whole genome shotgun (WGS) entry which is preliminary data.</text>
</comment>
<reference evidence="1" key="1">
    <citation type="submission" date="2021-06" db="EMBL/GenBank/DDBJ databases">
        <title>Parelaphostrongylus tenuis whole genome reference sequence.</title>
        <authorList>
            <person name="Garwood T.J."/>
            <person name="Larsen P.A."/>
            <person name="Fountain-Jones N.M."/>
            <person name="Garbe J.R."/>
            <person name="Macchietto M.G."/>
            <person name="Kania S.A."/>
            <person name="Gerhold R.W."/>
            <person name="Richards J.E."/>
            <person name="Wolf T.M."/>
        </authorList>
    </citation>
    <scope>NUCLEOTIDE SEQUENCE</scope>
    <source>
        <strain evidence="1">MNPRO001-30</strain>
        <tissue evidence="1">Meninges</tissue>
    </source>
</reference>
<gene>
    <name evidence="1" type="ORF">KIN20_027980</name>
</gene>
<protein>
    <submittedName>
        <fullName evidence="1">Uncharacterized protein</fullName>
    </submittedName>
</protein>
<organism evidence="1 2">
    <name type="scientific">Parelaphostrongylus tenuis</name>
    <name type="common">Meningeal worm</name>
    <dbReference type="NCBI Taxonomy" id="148309"/>
    <lineage>
        <taxon>Eukaryota</taxon>
        <taxon>Metazoa</taxon>
        <taxon>Ecdysozoa</taxon>
        <taxon>Nematoda</taxon>
        <taxon>Chromadorea</taxon>
        <taxon>Rhabditida</taxon>
        <taxon>Rhabditina</taxon>
        <taxon>Rhabditomorpha</taxon>
        <taxon>Strongyloidea</taxon>
        <taxon>Metastrongylidae</taxon>
        <taxon>Parelaphostrongylus</taxon>
    </lineage>
</organism>
<dbReference type="Proteomes" id="UP001196413">
    <property type="component" value="Unassembled WGS sequence"/>
</dbReference>
<name>A0AAD5R025_PARTN</name>
<dbReference type="EMBL" id="JAHQIW010005785">
    <property type="protein sequence ID" value="KAJ1367125.1"/>
    <property type="molecule type" value="Genomic_DNA"/>
</dbReference>
<keyword evidence="2" id="KW-1185">Reference proteome</keyword>
<sequence>MSTFPCNPVDSKLKRFGATRMSSSVLLACAIPQHIAKQPMRFNSKREHNRSCEARAVFEKRD</sequence>